<dbReference type="SMART" id="SM00863">
    <property type="entry name" value="tRNA_SAD"/>
    <property type="match status" value="1"/>
</dbReference>
<comment type="cofactor">
    <cofactor evidence="11">
        <name>Zn(2+)</name>
        <dbReference type="ChEBI" id="CHEBI:29105"/>
    </cofactor>
    <text evidence="11">Binds 1 zinc ion per subunit.</text>
</comment>
<sequence length="888" mass="95830">MISGNQIRSEFLNFFKERDHEIVDSSPIVPRNDPTLMFVNSGMVQFKNVFTGVETRPYSRAASSQKCVRAGGKHNDLDNVGYTARHHTFFEMLGNFSFGDYFKDVAIEQAWTLSTKVFGLPPEKLLVTVHASDDEAAALWRKIAGLPEERIIRINSDDNWWRMGDTGPNGPCTELFYDHGPEVPGGPPGSPDEDGDRFVEFWNLVFMQYETHEDGSSTPLPRPSVDTGMGLERMTTILQGVHNNYDTDLFQPIIRACAELTGQAPDGPMVVSHRVVADHLRCAAFLIAEGVLPSNEGRGYVLRRIMRRGMRHAHMLGAREPLLHRLAPALIDLMGGHYVELRAAEPLIRETLRAEEERFKALLERGLRLLDAELERLDPGAPLPGETAFKLYDTYGFPLDLTQDILRGKGAQVDVAGYEAAMAAQKAAARAAWAGTGDAGAQKLWFDIRDRVGPTEFLGYQSLEASGRVLALVRDGAEVAHAAIGETFELVANQTPFYAEQGGQAADRGVIEAPGGVRIEVLDVQKRADGVFAHLCRIAGDDAAHVVNVGDTITLRVDPARRAALCAHHSATHLLHEALRRRLGDHVAQKGSLVEADRLRFDISHGKPLTPEDVAAVEREVNARIRACTPVETRVMPLDEARESGARALFGEKYGDEVRVVSMGGRDPGQNRPWSIELCGGTHVANTGQIGFFKILREEGLAAGVRRVEAVAHEAAEAHVARLDRIVSGAAATLHAQPDEIEARLSALLAERRALENELSETRRKLAAGGAGGAPARKLGEATLTLRVVEGMAPRELKAAADEILAAAPGVAALATRSDDGKGSIVVAVSRDFLDKVDAVTLVRAAAPHLGAKGGGGRPEMAQTGGPDGAGVEAALKAVEEAAAAALG</sequence>
<evidence type="ECO:0000256" key="4">
    <source>
        <dbReference type="ARBA" id="ARBA00022723"/>
    </source>
</evidence>
<dbReference type="InterPro" id="IPR045864">
    <property type="entry name" value="aa-tRNA-synth_II/BPL/LPL"/>
</dbReference>
<dbReference type="GO" id="GO:0002161">
    <property type="term" value="F:aminoacyl-tRNA deacylase activity"/>
    <property type="evidence" value="ECO:0007669"/>
    <property type="project" value="TreeGrafter"/>
</dbReference>
<feature type="binding site" evidence="11">
    <location>
        <position position="573"/>
    </location>
    <ligand>
        <name>Zn(2+)</name>
        <dbReference type="ChEBI" id="CHEBI:29105"/>
    </ligand>
</feature>
<proteinExistence type="inferred from homology"/>
<dbReference type="GO" id="GO:0006419">
    <property type="term" value="P:alanyl-tRNA aminoacylation"/>
    <property type="evidence" value="ECO:0007669"/>
    <property type="project" value="UniProtKB-UniRule"/>
</dbReference>
<evidence type="ECO:0000256" key="7">
    <source>
        <dbReference type="ARBA" id="ARBA00022840"/>
    </source>
</evidence>
<dbReference type="Gene3D" id="6.10.250.550">
    <property type="match status" value="1"/>
</dbReference>
<dbReference type="InterPro" id="IPR009000">
    <property type="entry name" value="Transl_B-barrel_sf"/>
</dbReference>
<keyword evidence="9 11" id="KW-0648">Protein biosynthesis</keyword>
<dbReference type="FunFam" id="3.30.980.10:FF:000004">
    <property type="entry name" value="Alanine--tRNA ligase, cytoplasmic"/>
    <property type="match status" value="1"/>
</dbReference>
<dbReference type="InterPro" id="IPR018165">
    <property type="entry name" value="Ala-tRNA-synth_IIc_core"/>
</dbReference>
<keyword evidence="10 11" id="KW-0030">Aminoacyl-tRNA synthetase</keyword>
<dbReference type="InterPro" id="IPR018163">
    <property type="entry name" value="Thr/Ala-tRNA-synth_IIc_edit"/>
</dbReference>
<dbReference type="SUPFAM" id="SSF50447">
    <property type="entry name" value="Translation proteins"/>
    <property type="match status" value="1"/>
</dbReference>
<dbReference type="InterPro" id="IPR012947">
    <property type="entry name" value="tRNA_SAD"/>
</dbReference>
<evidence type="ECO:0000256" key="2">
    <source>
        <dbReference type="ARBA" id="ARBA00022555"/>
    </source>
</evidence>
<dbReference type="Pfam" id="PF07973">
    <property type="entry name" value="tRNA_SAD"/>
    <property type="match status" value="1"/>
</dbReference>
<keyword evidence="7 11" id="KW-0067">ATP-binding</keyword>
<dbReference type="HAMAP" id="MF_00036_B">
    <property type="entry name" value="Ala_tRNA_synth_B"/>
    <property type="match status" value="1"/>
</dbReference>
<keyword evidence="4 11" id="KW-0479">Metal-binding</keyword>
<keyword evidence="6 11" id="KW-0862">Zinc</keyword>
<keyword evidence="5 11" id="KW-0547">Nucleotide-binding</keyword>
<dbReference type="RefSeq" id="WP_072746274.1">
    <property type="nucleotide sequence ID" value="NZ_FOHL01000003.1"/>
</dbReference>
<dbReference type="InterPro" id="IPR003156">
    <property type="entry name" value="DHHA1_dom"/>
</dbReference>
<dbReference type="SUPFAM" id="SSF101353">
    <property type="entry name" value="Putative anticodon-binding domain of alanyl-tRNA synthetase (AlaRS)"/>
    <property type="match status" value="1"/>
</dbReference>
<protein>
    <recommendedName>
        <fullName evidence="11">Alanine--tRNA ligase</fullName>
        <ecNumber evidence="11">6.1.1.7</ecNumber>
    </recommendedName>
    <alternativeName>
        <fullName evidence="11">Alanyl-tRNA synthetase</fullName>
        <shortName evidence="11">AlaRS</shortName>
    </alternativeName>
</protein>
<feature type="binding site" evidence="11">
    <location>
        <position position="679"/>
    </location>
    <ligand>
        <name>Zn(2+)</name>
        <dbReference type="ChEBI" id="CHEBI:29105"/>
    </ligand>
</feature>
<feature type="binding site" evidence="11">
    <location>
        <position position="569"/>
    </location>
    <ligand>
        <name>Zn(2+)</name>
        <dbReference type="ChEBI" id="CHEBI:29105"/>
    </ligand>
</feature>
<keyword evidence="2 11" id="KW-0820">tRNA-binding</keyword>
<comment type="similarity">
    <text evidence="1 11">Belongs to the class-II aminoacyl-tRNA synthetase family.</text>
</comment>
<dbReference type="EMBL" id="FRDL01000002">
    <property type="protein sequence ID" value="SHN55992.1"/>
    <property type="molecule type" value="Genomic_DNA"/>
</dbReference>
<dbReference type="Gene3D" id="3.30.980.10">
    <property type="entry name" value="Threonyl-trna Synthetase, Chain A, domain 2"/>
    <property type="match status" value="1"/>
</dbReference>
<keyword evidence="8 11" id="KW-0694">RNA-binding</keyword>
<dbReference type="Pfam" id="PF02272">
    <property type="entry name" value="DHHA1"/>
    <property type="match status" value="1"/>
</dbReference>
<dbReference type="GO" id="GO:0045892">
    <property type="term" value="P:negative regulation of DNA-templated transcription"/>
    <property type="evidence" value="ECO:0007669"/>
    <property type="project" value="TreeGrafter"/>
</dbReference>
<dbReference type="GO" id="GO:0005524">
    <property type="term" value="F:ATP binding"/>
    <property type="evidence" value="ECO:0007669"/>
    <property type="project" value="UniProtKB-UniRule"/>
</dbReference>
<evidence type="ECO:0000313" key="14">
    <source>
        <dbReference type="Proteomes" id="UP000184066"/>
    </source>
</evidence>
<evidence type="ECO:0000256" key="11">
    <source>
        <dbReference type="HAMAP-Rule" id="MF_00036"/>
    </source>
</evidence>
<dbReference type="CDD" id="cd00673">
    <property type="entry name" value="AlaRS_core"/>
    <property type="match status" value="1"/>
</dbReference>
<evidence type="ECO:0000313" key="13">
    <source>
        <dbReference type="EMBL" id="SHN55992.1"/>
    </source>
</evidence>
<accession>A0A1M7SCQ7</accession>
<dbReference type="PRINTS" id="PR00980">
    <property type="entry name" value="TRNASYNTHALA"/>
</dbReference>
<reference evidence="13 14" key="1">
    <citation type="submission" date="2016-12" db="EMBL/GenBank/DDBJ databases">
        <authorList>
            <person name="Song W.-J."/>
            <person name="Kurnit D.M."/>
        </authorList>
    </citation>
    <scope>NUCLEOTIDE SEQUENCE [LARGE SCALE GENOMIC DNA]</scope>
    <source>
        <strain evidence="13 14">CGMCC 1.10808</strain>
    </source>
</reference>
<comment type="subcellular location">
    <subcellularLocation>
        <location evidence="11">Cytoplasm</location>
    </subcellularLocation>
</comment>
<dbReference type="Gene3D" id="3.30.930.10">
    <property type="entry name" value="Bira Bifunctional Protein, Domain 2"/>
    <property type="match status" value="1"/>
</dbReference>
<dbReference type="PANTHER" id="PTHR11777">
    <property type="entry name" value="ALANYL-TRNA SYNTHETASE"/>
    <property type="match status" value="1"/>
</dbReference>
<dbReference type="FunFam" id="3.30.930.10:FF:000004">
    <property type="entry name" value="Alanine--tRNA ligase"/>
    <property type="match status" value="1"/>
</dbReference>
<dbReference type="Gene3D" id="3.10.310.40">
    <property type="match status" value="1"/>
</dbReference>
<dbReference type="GO" id="GO:0005829">
    <property type="term" value="C:cytosol"/>
    <property type="evidence" value="ECO:0007669"/>
    <property type="project" value="TreeGrafter"/>
</dbReference>
<comment type="domain">
    <text evidence="11">Consists of three domains; the N-terminal catalytic domain, the editing domain and the C-terminal C-Ala domain. The editing domain removes incorrectly charged amino acids, while the C-Ala domain, along with tRNA(Ala), serves as a bridge to cooperatively bring together the editing and aminoacylation centers thus stimulating deacylation of misacylated tRNAs.</text>
</comment>
<keyword evidence="14" id="KW-1185">Reference proteome</keyword>
<dbReference type="InterPro" id="IPR023033">
    <property type="entry name" value="Ala_tRNA_ligase_euk/bac"/>
</dbReference>
<dbReference type="SUPFAM" id="SSF55186">
    <property type="entry name" value="ThrRS/AlaRS common domain"/>
    <property type="match status" value="1"/>
</dbReference>
<dbReference type="Proteomes" id="UP000184066">
    <property type="component" value="Unassembled WGS sequence"/>
</dbReference>
<dbReference type="InterPro" id="IPR018164">
    <property type="entry name" value="Ala-tRNA-synth_IIc_N"/>
</dbReference>
<dbReference type="GO" id="GO:0008270">
    <property type="term" value="F:zinc ion binding"/>
    <property type="evidence" value="ECO:0007669"/>
    <property type="project" value="UniProtKB-UniRule"/>
</dbReference>
<evidence type="ECO:0000256" key="3">
    <source>
        <dbReference type="ARBA" id="ARBA00022598"/>
    </source>
</evidence>
<organism evidence="13 14">
    <name type="scientific">Oceanicella actignis</name>
    <dbReference type="NCBI Taxonomy" id="1189325"/>
    <lineage>
        <taxon>Bacteria</taxon>
        <taxon>Pseudomonadati</taxon>
        <taxon>Pseudomonadota</taxon>
        <taxon>Alphaproteobacteria</taxon>
        <taxon>Rhodobacterales</taxon>
        <taxon>Paracoccaceae</taxon>
        <taxon>Oceanicella</taxon>
    </lineage>
</organism>
<dbReference type="Pfam" id="PF01411">
    <property type="entry name" value="tRNA-synt_2c"/>
    <property type="match status" value="1"/>
</dbReference>
<dbReference type="OrthoDB" id="9803884at2"/>
<dbReference type="InterPro" id="IPR050058">
    <property type="entry name" value="Ala-tRNA_ligase"/>
</dbReference>
<dbReference type="NCBIfam" id="TIGR00344">
    <property type="entry name" value="alaS"/>
    <property type="match status" value="1"/>
</dbReference>
<evidence type="ECO:0000256" key="5">
    <source>
        <dbReference type="ARBA" id="ARBA00022741"/>
    </source>
</evidence>
<dbReference type="PROSITE" id="PS50860">
    <property type="entry name" value="AA_TRNA_LIGASE_II_ALA"/>
    <property type="match status" value="1"/>
</dbReference>
<dbReference type="FunFam" id="3.30.54.20:FF:000001">
    <property type="entry name" value="Alanine--tRNA ligase"/>
    <property type="match status" value="1"/>
</dbReference>
<dbReference type="STRING" id="1189325.SAMN04488119_103311"/>
<dbReference type="InterPro" id="IPR018162">
    <property type="entry name" value="Ala-tRNA-ligase_IIc_anticod-bd"/>
</dbReference>
<keyword evidence="11" id="KW-0963">Cytoplasm</keyword>
<dbReference type="FunFam" id="3.10.310.40:FF:000001">
    <property type="entry name" value="Alanine--tRNA ligase"/>
    <property type="match status" value="1"/>
</dbReference>
<comment type="catalytic activity">
    <reaction evidence="11">
        <text>tRNA(Ala) + L-alanine + ATP = L-alanyl-tRNA(Ala) + AMP + diphosphate</text>
        <dbReference type="Rhea" id="RHEA:12540"/>
        <dbReference type="Rhea" id="RHEA-COMP:9657"/>
        <dbReference type="Rhea" id="RHEA-COMP:9923"/>
        <dbReference type="ChEBI" id="CHEBI:30616"/>
        <dbReference type="ChEBI" id="CHEBI:33019"/>
        <dbReference type="ChEBI" id="CHEBI:57972"/>
        <dbReference type="ChEBI" id="CHEBI:78442"/>
        <dbReference type="ChEBI" id="CHEBI:78497"/>
        <dbReference type="ChEBI" id="CHEBI:456215"/>
        <dbReference type="EC" id="6.1.1.7"/>
    </reaction>
</comment>
<evidence type="ECO:0000256" key="8">
    <source>
        <dbReference type="ARBA" id="ARBA00022884"/>
    </source>
</evidence>
<dbReference type="AlphaFoldDB" id="A0A1M7SCQ7"/>
<dbReference type="PANTHER" id="PTHR11777:SF9">
    <property type="entry name" value="ALANINE--TRNA LIGASE, CYTOPLASMIC"/>
    <property type="match status" value="1"/>
</dbReference>
<dbReference type="InterPro" id="IPR002318">
    <property type="entry name" value="Ala-tRNA-lgiase_IIc"/>
</dbReference>
<name>A0A1M7SCQ7_9RHOB</name>
<dbReference type="Gene3D" id="2.40.30.130">
    <property type="match status" value="1"/>
</dbReference>
<dbReference type="GO" id="GO:0004813">
    <property type="term" value="F:alanine-tRNA ligase activity"/>
    <property type="evidence" value="ECO:0007669"/>
    <property type="project" value="UniProtKB-UniRule"/>
</dbReference>
<keyword evidence="3 11" id="KW-0436">Ligase</keyword>
<evidence type="ECO:0000256" key="6">
    <source>
        <dbReference type="ARBA" id="ARBA00022833"/>
    </source>
</evidence>
<evidence type="ECO:0000256" key="1">
    <source>
        <dbReference type="ARBA" id="ARBA00008226"/>
    </source>
</evidence>
<comment type="function">
    <text evidence="11">Catalyzes the attachment of alanine to tRNA(Ala) in a two-step reaction: alanine is first activated by ATP to form Ala-AMP and then transferred to the acceptor end of tRNA(Ala). Also edits incorrectly charged Ser-tRNA(Ala) and Gly-tRNA(Ala) via its editing domain.</text>
</comment>
<dbReference type="SUPFAM" id="SSF55681">
    <property type="entry name" value="Class II aaRS and biotin synthetases"/>
    <property type="match status" value="1"/>
</dbReference>
<gene>
    <name evidence="11" type="primary">alaS</name>
    <name evidence="13" type="ORF">SAMN05216200_102197</name>
</gene>
<evidence type="ECO:0000259" key="12">
    <source>
        <dbReference type="PROSITE" id="PS50860"/>
    </source>
</evidence>
<feature type="domain" description="Alanyl-transfer RNA synthetases family profile" evidence="12">
    <location>
        <begin position="2"/>
        <end position="722"/>
    </location>
</feature>
<evidence type="ECO:0000256" key="10">
    <source>
        <dbReference type="ARBA" id="ARBA00023146"/>
    </source>
</evidence>
<dbReference type="EC" id="6.1.1.7" evidence="11"/>
<evidence type="ECO:0000256" key="9">
    <source>
        <dbReference type="ARBA" id="ARBA00022917"/>
    </source>
</evidence>
<feature type="binding site" evidence="11">
    <location>
        <position position="683"/>
    </location>
    <ligand>
        <name>Zn(2+)</name>
        <dbReference type="ChEBI" id="CHEBI:29105"/>
    </ligand>
</feature>
<dbReference type="Gene3D" id="3.30.54.20">
    <property type="match status" value="1"/>
</dbReference>
<dbReference type="GO" id="GO:0000049">
    <property type="term" value="F:tRNA binding"/>
    <property type="evidence" value="ECO:0007669"/>
    <property type="project" value="UniProtKB-KW"/>
</dbReference>